<evidence type="ECO:0000256" key="2">
    <source>
        <dbReference type="ARBA" id="ARBA00022475"/>
    </source>
</evidence>
<evidence type="ECO:0000313" key="6">
    <source>
        <dbReference type="EMBL" id="MBM7413463.1"/>
    </source>
</evidence>
<accession>A0ABS2KNS8</accession>
<dbReference type="PANTHER" id="PTHR43646:SF2">
    <property type="entry name" value="GLYCOSYLTRANSFERASE 2-LIKE DOMAIN-CONTAINING PROTEIN"/>
    <property type="match status" value="1"/>
</dbReference>
<dbReference type="RefSeq" id="WP_204866103.1">
    <property type="nucleotide sequence ID" value="NZ_JAFBBK010000001.1"/>
</dbReference>
<evidence type="ECO:0000256" key="3">
    <source>
        <dbReference type="ARBA" id="ARBA00022676"/>
    </source>
</evidence>
<evidence type="ECO:0000313" key="7">
    <source>
        <dbReference type="Proteomes" id="UP000703038"/>
    </source>
</evidence>
<keyword evidence="4" id="KW-0808">Transferase</keyword>
<dbReference type="Pfam" id="PF13641">
    <property type="entry name" value="Glyco_tranf_2_3"/>
    <property type="match status" value="1"/>
</dbReference>
<dbReference type="SUPFAM" id="SSF53448">
    <property type="entry name" value="Nucleotide-diphospho-sugar transferases"/>
    <property type="match status" value="1"/>
</dbReference>
<keyword evidence="3" id="KW-0328">Glycosyltransferase</keyword>
<dbReference type="Gene3D" id="3.90.550.10">
    <property type="entry name" value="Spore Coat Polysaccharide Biosynthesis Protein SpsA, Chain A"/>
    <property type="match status" value="1"/>
</dbReference>
<evidence type="ECO:0000256" key="1">
    <source>
        <dbReference type="ARBA" id="ARBA00004236"/>
    </source>
</evidence>
<dbReference type="InterPro" id="IPR029044">
    <property type="entry name" value="Nucleotide-diphossugar_trans"/>
</dbReference>
<comment type="subcellular location">
    <subcellularLocation>
        <location evidence="1">Cell membrane</location>
    </subcellularLocation>
</comment>
<comment type="caution">
    <text evidence="6">The sequence shown here is derived from an EMBL/GenBank/DDBJ whole genome shotgun (WGS) entry which is preliminary data.</text>
</comment>
<keyword evidence="7" id="KW-1185">Reference proteome</keyword>
<evidence type="ECO:0000256" key="4">
    <source>
        <dbReference type="ARBA" id="ARBA00022679"/>
    </source>
</evidence>
<evidence type="ECO:0000256" key="5">
    <source>
        <dbReference type="ARBA" id="ARBA00023136"/>
    </source>
</evidence>
<keyword evidence="5" id="KW-0472">Membrane</keyword>
<dbReference type="Proteomes" id="UP000703038">
    <property type="component" value="Unassembled WGS sequence"/>
</dbReference>
<keyword evidence="2" id="KW-1003">Cell membrane</keyword>
<gene>
    <name evidence="6" type="ORF">JOE42_000196</name>
</gene>
<dbReference type="EMBL" id="JAFBBK010000001">
    <property type="protein sequence ID" value="MBM7413463.1"/>
    <property type="molecule type" value="Genomic_DNA"/>
</dbReference>
<organism evidence="6 7">
    <name type="scientific">Rhodococcoides corynebacterioides</name>
    <dbReference type="NCBI Taxonomy" id="53972"/>
    <lineage>
        <taxon>Bacteria</taxon>
        <taxon>Bacillati</taxon>
        <taxon>Actinomycetota</taxon>
        <taxon>Actinomycetes</taxon>
        <taxon>Mycobacteriales</taxon>
        <taxon>Nocardiaceae</taxon>
        <taxon>Rhodococcoides</taxon>
    </lineage>
</organism>
<name>A0ABS2KNS8_9NOCA</name>
<sequence>MHFTPARVERIVAVVPAHNEDASLSACLDALRTARALSPVPVRLVVVLDACSDRTAEVVGGGVRCVTTDVANVGAARALGFRSETSSAGSSTWYVTTDADSLVDPGHFRSIVACAAHAPVVPGPVRVDEGLRDPVVLRRFRRDYADRERRGLLQVHGANLAVRADAYRAVGGFRALAVHEDVDLVERLGRRGYRIRRTGAPCVTTSARTSTRTTGGFATFLDEMATPATA</sequence>
<proteinExistence type="predicted"/>
<reference evidence="6 7" key="1">
    <citation type="submission" date="2021-01" db="EMBL/GenBank/DDBJ databases">
        <title>Genomics of switchgrass bacterial isolates.</title>
        <authorList>
            <person name="Shade A."/>
        </authorList>
    </citation>
    <scope>NUCLEOTIDE SEQUENCE [LARGE SCALE GENOMIC DNA]</scope>
    <source>
        <strain evidence="6 7">PvP111</strain>
    </source>
</reference>
<dbReference type="PANTHER" id="PTHR43646">
    <property type="entry name" value="GLYCOSYLTRANSFERASE"/>
    <property type="match status" value="1"/>
</dbReference>
<protein>
    <submittedName>
        <fullName evidence="6">GT2 family glycosyltransferase</fullName>
    </submittedName>
</protein>